<dbReference type="RefSeq" id="WP_369704948.1">
    <property type="nucleotide sequence ID" value="NZ_JBGEWD010000012.1"/>
</dbReference>
<sequence length="84" mass="9160">MPEAIRQNKINKFSIISLILVASLFLFAGLLHTILGNAFIIIPIGTIIFSIISIVESNKNYSSAGILGIIVGVIYVGIFIYQHL</sequence>
<feature type="transmembrane region" description="Helical" evidence="1">
    <location>
        <begin position="12"/>
        <end position="31"/>
    </location>
</feature>
<dbReference type="Proteomes" id="UP001564657">
    <property type="component" value="Unassembled WGS sequence"/>
</dbReference>
<keyword evidence="1" id="KW-1133">Transmembrane helix</keyword>
<comment type="caution">
    <text evidence="2">The sequence shown here is derived from an EMBL/GenBank/DDBJ whole genome shotgun (WGS) entry which is preliminary data.</text>
</comment>
<reference evidence="2 3" key="1">
    <citation type="submission" date="2024-08" db="EMBL/GenBank/DDBJ databases">
        <title>Clostridium lapicellarii sp. nov., and Clostridium renhuaiense sp. nov., two species isolated from the mud in a fermentation cellar used for producing sauce-flavour Chinese liquors.</title>
        <authorList>
            <person name="Yang F."/>
            <person name="Wang H."/>
            <person name="Chen L.Q."/>
            <person name="Zhou N."/>
            <person name="Lu J.J."/>
            <person name="Pu X.X."/>
            <person name="Wan B."/>
            <person name="Wang L."/>
            <person name="Liu S.J."/>
        </authorList>
    </citation>
    <scope>NUCLEOTIDE SEQUENCE [LARGE SCALE GENOMIC DNA]</scope>
    <source>
        <strain evidence="2 3">MT-5</strain>
    </source>
</reference>
<organism evidence="2 3">
    <name type="scientific">Clostridium moutaii</name>
    <dbReference type="NCBI Taxonomy" id="3240932"/>
    <lineage>
        <taxon>Bacteria</taxon>
        <taxon>Bacillati</taxon>
        <taxon>Bacillota</taxon>
        <taxon>Clostridia</taxon>
        <taxon>Eubacteriales</taxon>
        <taxon>Clostridiaceae</taxon>
        <taxon>Clostridium</taxon>
    </lineage>
</organism>
<protein>
    <submittedName>
        <fullName evidence="2">Uncharacterized protein</fullName>
    </submittedName>
</protein>
<accession>A0ABV4BQI5</accession>
<evidence type="ECO:0000256" key="1">
    <source>
        <dbReference type="SAM" id="Phobius"/>
    </source>
</evidence>
<dbReference type="EMBL" id="JBGEWD010000012">
    <property type="protein sequence ID" value="MEY8001052.1"/>
    <property type="molecule type" value="Genomic_DNA"/>
</dbReference>
<keyword evidence="3" id="KW-1185">Reference proteome</keyword>
<proteinExistence type="predicted"/>
<gene>
    <name evidence="2" type="ORF">AB8U03_12780</name>
</gene>
<keyword evidence="1" id="KW-0812">Transmembrane</keyword>
<evidence type="ECO:0000313" key="2">
    <source>
        <dbReference type="EMBL" id="MEY8001052.1"/>
    </source>
</evidence>
<keyword evidence="1" id="KW-0472">Membrane</keyword>
<feature type="transmembrane region" description="Helical" evidence="1">
    <location>
        <begin position="61"/>
        <end position="81"/>
    </location>
</feature>
<feature type="transmembrane region" description="Helical" evidence="1">
    <location>
        <begin position="38"/>
        <end position="55"/>
    </location>
</feature>
<evidence type="ECO:0000313" key="3">
    <source>
        <dbReference type="Proteomes" id="UP001564657"/>
    </source>
</evidence>
<name>A0ABV4BQI5_9CLOT</name>